<protein>
    <submittedName>
        <fullName evidence="7">ABC transporter</fullName>
    </submittedName>
</protein>
<organism evidence="7 8">
    <name type="scientific">Burkholderia stabilis</name>
    <dbReference type="NCBI Taxonomy" id="95485"/>
    <lineage>
        <taxon>Bacteria</taxon>
        <taxon>Pseudomonadati</taxon>
        <taxon>Pseudomonadota</taxon>
        <taxon>Betaproteobacteria</taxon>
        <taxon>Burkholderiales</taxon>
        <taxon>Burkholderiaceae</taxon>
        <taxon>Burkholderia</taxon>
        <taxon>Burkholderia cepacia complex</taxon>
    </lineage>
</organism>
<dbReference type="PROSITE" id="PS50893">
    <property type="entry name" value="ABC_TRANSPORTER_2"/>
    <property type="match status" value="1"/>
</dbReference>
<keyword evidence="1" id="KW-0813">Transport</keyword>
<dbReference type="InterPro" id="IPR012340">
    <property type="entry name" value="NA-bd_OB-fold"/>
</dbReference>
<dbReference type="InterPro" id="IPR027417">
    <property type="entry name" value="P-loop_NTPase"/>
</dbReference>
<evidence type="ECO:0000256" key="4">
    <source>
        <dbReference type="ARBA" id="ARBA00022741"/>
    </source>
</evidence>
<name>A0A1Y1BZ26_9BURK</name>
<accession>A0A1Y1BZ26</accession>
<keyword evidence="5" id="KW-0067">ATP-binding</keyword>
<dbReference type="FunFam" id="3.40.50.300:FF:000042">
    <property type="entry name" value="Maltose/maltodextrin ABC transporter, ATP-binding protein"/>
    <property type="match status" value="1"/>
</dbReference>
<dbReference type="Pfam" id="PF00005">
    <property type="entry name" value="ABC_tran"/>
    <property type="match status" value="1"/>
</dbReference>
<dbReference type="Proteomes" id="UP000218432">
    <property type="component" value="Chromosome 2"/>
</dbReference>
<dbReference type="GO" id="GO:0005524">
    <property type="term" value="F:ATP binding"/>
    <property type="evidence" value="ECO:0007669"/>
    <property type="project" value="UniProtKB-KW"/>
</dbReference>
<dbReference type="PANTHER" id="PTHR43875">
    <property type="entry name" value="MALTODEXTRIN IMPORT ATP-BINDING PROTEIN MSMX"/>
    <property type="match status" value="1"/>
</dbReference>
<evidence type="ECO:0000313" key="8">
    <source>
        <dbReference type="Proteomes" id="UP000218432"/>
    </source>
</evidence>
<evidence type="ECO:0000313" key="7">
    <source>
        <dbReference type="EMBL" id="BAX62727.1"/>
    </source>
</evidence>
<dbReference type="PROSITE" id="PS00211">
    <property type="entry name" value="ABC_TRANSPORTER_1"/>
    <property type="match status" value="1"/>
</dbReference>
<dbReference type="SUPFAM" id="SSF52540">
    <property type="entry name" value="P-loop containing nucleoside triphosphate hydrolases"/>
    <property type="match status" value="1"/>
</dbReference>
<dbReference type="Gene3D" id="2.40.50.100">
    <property type="match status" value="1"/>
</dbReference>
<dbReference type="InterPro" id="IPR003593">
    <property type="entry name" value="AAA+_ATPase"/>
</dbReference>
<dbReference type="CDD" id="cd03301">
    <property type="entry name" value="ABC_MalK_N"/>
    <property type="match status" value="1"/>
</dbReference>
<dbReference type="AlphaFoldDB" id="A0A1Y1BZ26"/>
<proteinExistence type="predicted"/>
<evidence type="ECO:0000256" key="3">
    <source>
        <dbReference type="ARBA" id="ARBA00022519"/>
    </source>
</evidence>
<dbReference type="GO" id="GO:0015423">
    <property type="term" value="F:ABC-type maltose transporter activity"/>
    <property type="evidence" value="ECO:0007669"/>
    <property type="project" value="TreeGrafter"/>
</dbReference>
<keyword evidence="2" id="KW-1003">Cell membrane</keyword>
<dbReference type="EMBL" id="AP018112">
    <property type="protein sequence ID" value="BAX62727.1"/>
    <property type="molecule type" value="Genomic_DNA"/>
</dbReference>
<dbReference type="Gene3D" id="2.40.50.140">
    <property type="entry name" value="Nucleic acid-binding proteins"/>
    <property type="match status" value="1"/>
</dbReference>
<sequence>MSQIKLSGLHKQFGTTPILSDVNLTVEPGEFCVFIGPSGCGKSTLLRIVAGLEEQSAGDVWIDGRCVNTFAPAQRDIAMVFQSYALYPHMSVYENMAFGLRHLRLPKDEIDRRVRLASESLRLGELLERKPGALSGGQRQRVAIGRAIVRKPKVFLFDEPLSNLDAALRVKTRVEIAKLHRSLDSTSMIYVTHDQVEAMTLADKIVLLRPLEGRSGIASIAQIGTPLDLYHRPASQFVAGFIGSPAMNFLPASVAAAGSGEVRALARDLPLSADVSGDGLETGAGVTLGIRPEHVRVGTGAVTGEVAHVEQMGEHTYLYLDTPLSGQPIVAKTDAGGARIGERLRVDLPAGALHLFHPDGRAAVRTPREPAAPALAIA</sequence>
<dbReference type="PANTHER" id="PTHR43875:SF3">
    <property type="entry name" value="MALTOSE_MALTODEXTRIN IMPORT ATP-BINDING PROTEIN MALK"/>
    <property type="match status" value="1"/>
</dbReference>
<feature type="domain" description="ABC transporter" evidence="6">
    <location>
        <begin position="4"/>
        <end position="242"/>
    </location>
</feature>
<dbReference type="InterPro" id="IPR003439">
    <property type="entry name" value="ABC_transporter-like_ATP-bd"/>
</dbReference>
<keyword evidence="3" id="KW-0472">Membrane</keyword>
<dbReference type="RefSeq" id="WP_096475104.1">
    <property type="nucleotide sequence ID" value="NZ_AP018112.1"/>
</dbReference>
<dbReference type="InterPro" id="IPR015855">
    <property type="entry name" value="ABC_transpr_MalK-like"/>
</dbReference>
<dbReference type="SMART" id="SM00382">
    <property type="entry name" value="AAA"/>
    <property type="match status" value="1"/>
</dbReference>
<dbReference type="InterPro" id="IPR017871">
    <property type="entry name" value="ABC_transporter-like_CS"/>
</dbReference>
<dbReference type="GO" id="GO:1990060">
    <property type="term" value="C:maltose transport complex"/>
    <property type="evidence" value="ECO:0007669"/>
    <property type="project" value="TreeGrafter"/>
</dbReference>
<keyword evidence="4" id="KW-0547">Nucleotide-binding</keyword>
<dbReference type="NCBIfam" id="NF008653">
    <property type="entry name" value="PRK11650.1"/>
    <property type="match status" value="1"/>
</dbReference>
<dbReference type="InterPro" id="IPR008995">
    <property type="entry name" value="Mo/tungstate-bd_C_term_dom"/>
</dbReference>
<dbReference type="SUPFAM" id="SSF50331">
    <property type="entry name" value="MOP-like"/>
    <property type="match status" value="1"/>
</dbReference>
<dbReference type="GO" id="GO:0055052">
    <property type="term" value="C:ATP-binding cassette (ABC) transporter complex, substrate-binding subunit-containing"/>
    <property type="evidence" value="ECO:0007669"/>
    <property type="project" value="TreeGrafter"/>
</dbReference>
<dbReference type="InterPro" id="IPR013611">
    <property type="entry name" value="Transp-assoc_OB_typ2"/>
</dbReference>
<keyword evidence="3" id="KW-0997">Cell inner membrane</keyword>
<evidence type="ECO:0000259" key="6">
    <source>
        <dbReference type="PROSITE" id="PS50893"/>
    </source>
</evidence>
<evidence type="ECO:0000256" key="2">
    <source>
        <dbReference type="ARBA" id="ARBA00022475"/>
    </source>
</evidence>
<dbReference type="GO" id="GO:0016887">
    <property type="term" value="F:ATP hydrolysis activity"/>
    <property type="evidence" value="ECO:0007669"/>
    <property type="project" value="InterPro"/>
</dbReference>
<evidence type="ECO:0000256" key="1">
    <source>
        <dbReference type="ARBA" id="ARBA00022448"/>
    </source>
</evidence>
<gene>
    <name evidence="7" type="ORF">BSFP_055950</name>
</gene>
<evidence type="ECO:0000256" key="5">
    <source>
        <dbReference type="ARBA" id="ARBA00022840"/>
    </source>
</evidence>
<dbReference type="Gene3D" id="3.40.50.300">
    <property type="entry name" value="P-loop containing nucleotide triphosphate hydrolases"/>
    <property type="match status" value="1"/>
</dbReference>
<dbReference type="InterPro" id="IPR047641">
    <property type="entry name" value="ABC_transpr_MalK/UgpC-like"/>
</dbReference>
<reference evidence="7 8" key="1">
    <citation type="journal article" date="2017" name="Genome Announc.">
        <title>Complete Genome Sequence of Burkholderia stabilis FERMP-21014.</title>
        <authorList>
            <person name="Konishi K."/>
            <person name="Kumagai T."/>
            <person name="Sakasegawa S."/>
            <person name="Tamura T."/>
        </authorList>
    </citation>
    <scope>NUCLEOTIDE SEQUENCE [LARGE SCALE GENOMIC DNA]</scope>
    <source>
        <strain evidence="7 8">FERMP-21014</strain>
    </source>
</reference>
<dbReference type="Pfam" id="PF08402">
    <property type="entry name" value="TOBE_2"/>
    <property type="match status" value="1"/>
</dbReference>